<dbReference type="PROSITE" id="PS51257">
    <property type="entry name" value="PROKAR_LIPOPROTEIN"/>
    <property type="match status" value="1"/>
</dbReference>
<dbReference type="PANTHER" id="PTHR42779">
    <property type="entry name" value="PROTEIN YNJB"/>
    <property type="match status" value="1"/>
</dbReference>
<organism evidence="2 3">
    <name type="scientific">Janibacter cremeus</name>
    <dbReference type="NCBI Taxonomy" id="1285192"/>
    <lineage>
        <taxon>Bacteria</taxon>
        <taxon>Bacillati</taxon>
        <taxon>Actinomycetota</taxon>
        <taxon>Actinomycetes</taxon>
        <taxon>Micrococcales</taxon>
        <taxon>Intrasporangiaceae</taxon>
        <taxon>Janibacter</taxon>
    </lineage>
</organism>
<keyword evidence="1" id="KW-0732">Signal</keyword>
<dbReference type="PANTHER" id="PTHR42779:SF1">
    <property type="entry name" value="PROTEIN YNJB"/>
    <property type="match status" value="1"/>
</dbReference>
<dbReference type="Proteomes" id="UP000554054">
    <property type="component" value="Unassembled WGS sequence"/>
</dbReference>
<proteinExistence type="predicted"/>
<gene>
    <name evidence="2" type="ORF">BJY20_002614</name>
</gene>
<sequence length="413" mass="44399">MHRRSARLLLPAALLMSMISACAAPVAPGGSTTGNRSWTQISDQATGQTVDLWMYGGDQQGNAYVDDVLAPAAADLGVTLRRVPVADTSDAMTRILAERQAGEEDGAVDLVWVNGDNFATGKQADAWRCGWSSQLPNMTYVAPDDALVTHDFGTRVDGCEAPWHKAQFTLVYDSARIAEPPTTLSGVLQWSQDHPGRFTYPAPPDFTGSVFLRQALYSTSGGVDEIPARFDQATYDDLAPALWETLDDVAASLWRQGRTYPRDSVALDRLYADGQVDLTMTYGPARLTGLVEDGTFPPTTRVLPLEEGTIGNASFLAIPATAGDAEGAMVVANVALSPEQQAIKADPGTWGQFTVLDTDLMNASDRARFEDLPTSDIVPPYEVLSRNALPELGSSWVTELDEGWRRAVLGAGS</sequence>
<evidence type="ECO:0000313" key="3">
    <source>
        <dbReference type="Proteomes" id="UP000554054"/>
    </source>
</evidence>
<accession>A0A852VQJ0</accession>
<evidence type="ECO:0000256" key="1">
    <source>
        <dbReference type="SAM" id="SignalP"/>
    </source>
</evidence>
<dbReference type="Pfam" id="PF13416">
    <property type="entry name" value="SBP_bac_8"/>
    <property type="match status" value="1"/>
</dbReference>
<name>A0A852VQJ0_9MICO</name>
<reference evidence="2 3" key="1">
    <citation type="submission" date="2020-07" db="EMBL/GenBank/DDBJ databases">
        <title>Sequencing the genomes of 1000 actinobacteria strains.</title>
        <authorList>
            <person name="Klenk H.-P."/>
        </authorList>
    </citation>
    <scope>NUCLEOTIDE SEQUENCE [LARGE SCALE GENOMIC DNA]</scope>
    <source>
        <strain evidence="2 3">DSM 26154</strain>
    </source>
</reference>
<dbReference type="AlphaFoldDB" id="A0A852VQJ0"/>
<feature type="chain" id="PRO_5032942428" evidence="1">
    <location>
        <begin position="24"/>
        <end position="413"/>
    </location>
</feature>
<keyword evidence="3" id="KW-1185">Reference proteome</keyword>
<dbReference type="Gene3D" id="3.40.190.10">
    <property type="entry name" value="Periplasmic binding protein-like II"/>
    <property type="match status" value="2"/>
</dbReference>
<dbReference type="InterPro" id="IPR027020">
    <property type="entry name" value="YnjB"/>
</dbReference>
<evidence type="ECO:0000313" key="2">
    <source>
        <dbReference type="EMBL" id="NYF99222.1"/>
    </source>
</evidence>
<dbReference type="RefSeq" id="WP_185991950.1">
    <property type="nucleotide sequence ID" value="NZ_JACCAE010000001.1"/>
</dbReference>
<feature type="signal peptide" evidence="1">
    <location>
        <begin position="1"/>
        <end position="23"/>
    </location>
</feature>
<protein>
    <submittedName>
        <fullName evidence="2">Putative spermidine/putrescine transport system substrate-binding protein</fullName>
    </submittedName>
</protein>
<dbReference type="SUPFAM" id="SSF53850">
    <property type="entry name" value="Periplasmic binding protein-like II"/>
    <property type="match status" value="1"/>
</dbReference>
<comment type="caution">
    <text evidence="2">The sequence shown here is derived from an EMBL/GenBank/DDBJ whole genome shotgun (WGS) entry which is preliminary data.</text>
</comment>
<dbReference type="PIRSF" id="PIRSF029172">
    <property type="entry name" value="UCP029172_ABC_sbc_YnjB"/>
    <property type="match status" value="1"/>
</dbReference>
<dbReference type="NCBIfam" id="NF008633">
    <property type="entry name" value="PRK11622.1"/>
    <property type="match status" value="1"/>
</dbReference>
<dbReference type="InterPro" id="IPR006059">
    <property type="entry name" value="SBP"/>
</dbReference>
<dbReference type="EMBL" id="JACCAE010000001">
    <property type="protein sequence ID" value="NYF99222.1"/>
    <property type="molecule type" value="Genomic_DNA"/>
</dbReference>